<comment type="caution">
    <text evidence="2">The sequence shown here is derived from an EMBL/GenBank/DDBJ whole genome shotgun (WGS) entry which is preliminary data.</text>
</comment>
<accession>A0ABQ7HXK2</accession>
<reference evidence="2 3" key="1">
    <citation type="submission" date="2019-01" db="EMBL/GenBank/DDBJ databases">
        <title>Genomes sequencing and comparative genomics of infectious freshwater microsporidia, Cucumispora dikerogammari and Thelohania contejeani.</title>
        <authorList>
            <person name="Cormier A."/>
            <person name="Giraud I."/>
            <person name="Wattier R."/>
            <person name="Teixeira M."/>
            <person name="Grandjean F."/>
            <person name="Rigaud T."/>
            <person name="Cordaux R."/>
        </authorList>
    </citation>
    <scope>NUCLEOTIDE SEQUENCE [LARGE SCALE GENOMIC DNA]</scope>
    <source>
        <strain evidence="2">T1</strain>
        <tissue evidence="2">Spores</tissue>
    </source>
</reference>
<dbReference type="EMBL" id="SBIQ01000162">
    <property type="protein sequence ID" value="KAF7682895.1"/>
    <property type="molecule type" value="Genomic_DNA"/>
</dbReference>
<gene>
    <name evidence="2" type="ORF">TCON_1891</name>
</gene>
<feature type="compositionally biased region" description="Basic and acidic residues" evidence="1">
    <location>
        <begin position="54"/>
        <end position="65"/>
    </location>
</feature>
<name>A0ABQ7HXK2_9MICR</name>
<organism evidence="2 3">
    <name type="scientific">Astathelohania contejeani</name>
    <dbReference type="NCBI Taxonomy" id="164912"/>
    <lineage>
        <taxon>Eukaryota</taxon>
        <taxon>Fungi</taxon>
        <taxon>Fungi incertae sedis</taxon>
        <taxon>Microsporidia</taxon>
        <taxon>Astathelohaniidae</taxon>
        <taxon>Astathelohania</taxon>
    </lineage>
</organism>
<keyword evidence="3" id="KW-1185">Reference proteome</keyword>
<evidence type="ECO:0000256" key="1">
    <source>
        <dbReference type="SAM" id="MobiDB-lite"/>
    </source>
</evidence>
<feature type="region of interest" description="Disordered" evidence="1">
    <location>
        <begin position="54"/>
        <end position="108"/>
    </location>
</feature>
<sequence>MKKVVENYKRIKNLGKFEIDDEVYVDGFTVEQVYYQTLDLTKSVIERVERYIEKRDNSTSEERDSNSANDEKDDGVSEERDSNSANDERNNCTSEERDSNARSKYRNAENINEYDSAINENEVNMSTSEEYDLHLIPASKALKILDESCDGESSLYSENDVMSDYME</sequence>
<protein>
    <submittedName>
        <fullName evidence="2">Uncharacterized protein</fullName>
    </submittedName>
</protein>
<dbReference type="Proteomes" id="UP001516464">
    <property type="component" value="Unassembled WGS sequence"/>
</dbReference>
<proteinExistence type="predicted"/>
<feature type="compositionally biased region" description="Basic and acidic residues" evidence="1">
    <location>
        <begin position="74"/>
        <end position="101"/>
    </location>
</feature>
<evidence type="ECO:0000313" key="2">
    <source>
        <dbReference type="EMBL" id="KAF7682895.1"/>
    </source>
</evidence>
<evidence type="ECO:0000313" key="3">
    <source>
        <dbReference type="Proteomes" id="UP001516464"/>
    </source>
</evidence>